<evidence type="ECO:0000313" key="1">
    <source>
        <dbReference type="EMBL" id="CAI0455609.1"/>
    </source>
</evidence>
<gene>
    <name evidence="1" type="ORF">LITE_LOCUS32414</name>
</gene>
<dbReference type="EMBL" id="CAMGYJ010000008">
    <property type="protein sequence ID" value="CAI0455609.1"/>
    <property type="molecule type" value="Genomic_DNA"/>
</dbReference>
<name>A0AAV0NAJ1_9ROSI</name>
<keyword evidence="2" id="KW-1185">Reference proteome</keyword>
<proteinExistence type="predicted"/>
<comment type="caution">
    <text evidence="1">The sequence shown here is derived from an EMBL/GenBank/DDBJ whole genome shotgun (WGS) entry which is preliminary data.</text>
</comment>
<dbReference type="AlphaFoldDB" id="A0AAV0NAJ1"/>
<organism evidence="1 2">
    <name type="scientific">Linum tenue</name>
    <dbReference type="NCBI Taxonomy" id="586396"/>
    <lineage>
        <taxon>Eukaryota</taxon>
        <taxon>Viridiplantae</taxon>
        <taxon>Streptophyta</taxon>
        <taxon>Embryophyta</taxon>
        <taxon>Tracheophyta</taxon>
        <taxon>Spermatophyta</taxon>
        <taxon>Magnoliopsida</taxon>
        <taxon>eudicotyledons</taxon>
        <taxon>Gunneridae</taxon>
        <taxon>Pentapetalae</taxon>
        <taxon>rosids</taxon>
        <taxon>fabids</taxon>
        <taxon>Malpighiales</taxon>
        <taxon>Linaceae</taxon>
        <taxon>Linum</taxon>
    </lineage>
</organism>
<accession>A0AAV0NAJ1</accession>
<evidence type="ECO:0000313" key="2">
    <source>
        <dbReference type="Proteomes" id="UP001154282"/>
    </source>
</evidence>
<dbReference type="Proteomes" id="UP001154282">
    <property type="component" value="Unassembled WGS sequence"/>
</dbReference>
<sequence>MAPFVLRTTKQFVAASAKDKVEIFELRRPAITTNASNVKNRDWTKVATVVAADSQHLPIPSSLKLFGREIKGQALRNLAEDLASSRLRVNREGFCYVVDPGFGVQFLRLQDLFGWSLYGVDTPEDGITTTWNPCDMHADDPNGPPVVDYEELASRKRSQVYLLQFKEQPQARRELERAKEELAEFEDNSYWGAIDPDDSEKLVSDPWEADQVIQRRRKEFPPGIFRVGSLTTTATAIATRTSFWSSGPSLDEKAVEELTVVDQGLGKTAPTSGVDVETKDGKFDREKWWYIRTTHPYGGTTLLAYYEGSFASAQIHNPYTGQTETVPIPYSPNSAFRSDARFYLASLSSLRLRVVLPFITFPFSA</sequence>
<reference evidence="1" key="1">
    <citation type="submission" date="2022-08" db="EMBL/GenBank/DDBJ databases">
        <authorList>
            <person name="Gutierrez-Valencia J."/>
        </authorList>
    </citation>
    <scope>NUCLEOTIDE SEQUENCE</scope>
</reference>
<protein>
    <submittedName>
        <fullName evidence="1">Uncharacterized protein</fullName>
    </submittedName>
</protein>